<dbReference type="InterPro" id="IPR008861">
    <property type="entry name" value="GpX-like"/>
</dbReference>
<accession>A0A2K9V482</accession>
<protein>
    <submittedName>
        <fullName evidence="1">Tail protein</fullName>
    </submittedName>
</protein>
<dbReference type="GeneID" id="54987824"/>
<reference evidence="1 2" key="1">
    <citation type="submission" date="2017-12" db="EMBL/GenBank/DDBJ databases">
        <title>Phages infecting Faecalibacterium prausnitzii belong to novel viral genera that help decipher intestinal viromes.</title>
        <authorList>
            <person name="Petit M.-A."/>
            <person name="De Paepe M."/>
            <person name="Benevides L."/>
            <person name="Langella P."/>
        </authorList>
    </citation>
    <scope>NUCLEOTIDE SEQUENCE [LARGE SCALE GENOMIC DNA]</scope>
</reference>
<dbReference type="Pfam" id="PF05489">
    <property type="entry name" value="Phage_tail_X"/>
    <property type="match status" value="1"/>
</dbReference>
<proteinExistence type="predicted"/>
<dbReference type="EMBL" id="MG711467">
    <property type="protein sequence ID" value="AUV56860.1"/>
    <property type="molecule type" value="Genomic_DNA"/>
</dbReference>
<evidence type="ECO:0000313" key="2">
    <source>
        <dbReference type="Proteomes" id="UP000241620"/>
    </source>
</evidence>
<dbReference type="RefSeq" id="YP_009797410.1">
    <property type="nucleotide sequence ID" value="NC_047914.1"/>
</dbReference>
<organism evidence="1 2">
    <name type="scientific">Faecalibacterium phage FP_Taranis</name>
    <dbReference type="NCBI Taxonomy" id="2070186"/>
    <lineage>
        <taxon>Viruses</taxon>
        <taxon>Duplodnaviria</taxon>
        <taxon>Heunggongvirae</taxon>
        <taxon>Uroviricota</taxon>
        <taxon>Caudoviricetes</taxon>
        <taxon>Taranisvirus</taxon>
        <taxon>Taranisvirus taranis</taxon>
    </lineage>
</organism>
<keyword evidence="2" id="KW-1185">Reference proteome</keyword>
<name>A0A2K9V482_9CAUD</name>
<sequence length="70" mass="7694">MSKTYTTVQGDRWDSVAYKQLGSCAYAPNLMAANPQHLGYFVFPAGIVLTLPDTETQTSSTLPPWKKVVT</sequence>
<evidence type="ECO:0000313" key="1">
    <source>
        <dbReference type="EMBL" id="AUV56860.1"/>
    </source>
</evidence>
<dbReference type="Proteomes" id="UP000241620">
    <property type="component" value="Segment"/>
</dbReference>
<dbReference type="KEGG" id="vg:54987824"/>